<feature type="compositionally biased region" description="Basic and acidic residues" evidence="1">
    <location>
        <begin position="131"/>
        <end position="143"/>
    </location>
</feature>
<gene>
    <name evidence="2" type="ORF">K443DRAFT_678905</name>
</gene>
<evidence type="ECO:0000256" key="1">
    <source>
        <dbReference type="SAM" id="MobiDB-lite"/>
    </source>
</evidence>
<feature type="compositionally biased region" description="Polar residues" evidence="1">
    <location>
        <begin position="25"/>
        <end position="47"/>
    </location>
</feature>
<evidence type="ECO:0000313" key="2">
    <source>
        <dbReference type="EMBL" id="KIK00794.1"/>
    </source>
</evidence>
<reference evidence="3" key="2">
    <citation type="submission" date="2015-01" db="EMBL/GenBank/DDBJ databases">
        <title>Evolutionary Origins and Diversification of the Mycorrhizal Mutualists.</title>
        <authorList>
            <consortium name="DOE Joint Genome Institute"/>
            <consortium name="Mycorrhizal Genomics Consortium"/>
            <person name="Kohler A."/>
            <person name="Kuo A."/>
            <person name="Nagy L.G."/>
            <person name="Floudas D."/>
            <person name="Copeland A."/>
            <person name="Barry K.W."/>
            <person name="Cichocki N."/>
            <person name="Veneault-Fourrey C."/>
            <person name="LaButti K."/>
            <person name="Lindquist E.A."/>
            <person name="Lipzen A."/>
            <person name="Lundell T."/>
            <person name="Morin E."/>
            <person name="Murat C."/>
            <person name="Riley R."/>
            <person name="Ohm R."/>
            <person name="Sun H."/>
            <person name="Tunlid A."/>
            <person name="Henrissat B."/>
            <person name="Grigoriev I.V."/>
            <person name="Hibbett D.S."/>
            <person name="Martin F."/>
        </authorList>
    </citation>
    <scope>NUCLEOTIDE SEQUENCE [LARGE SCALE GENOMIC DNA]</scope>
    <source>
        <strain evidence="3">LaAM-08-1</strain>
    </source>
</reference>
<dbReference type="Proteomes" id="UP000054477">
    <property type="component" value="Unassembled WGS sequence"/>
</dbReference>
<organism evidence="2 3">
    <name type="scientific">Laccaria amethystina LaAM-08-1</name>
    <dbReference type="NCBI Taxonomy" id="1095629"/>
    <lineage>
        <taxon>Eukaryota</taxon>
        <taxon>Fungi</taxon>
        <taxon>Dikarya</taxon>
        <taxon>Basidiomycota</taxon>
        <taxon>Agaricomycotina</taxon>
        <taxon>Agaricomycetes</taxon>
        <taxon>Agaricomycetidae</taxon>
        <taxon>Agaricales</taxon>
        <taxon>Agaricineae</taxon>
        <taxon>Hydnangiaceae</taxon>
        <taxon>Laccaria</taxon>
    </lineage>
</organism>
<dbReference type="EMBL" id="KN838618">
    <property type="protein sequence ID" value="KIK00794.1"/>
    <property type="molecule type" value="Genomic_DNA"/>
</dbReference>
<feature type="region of interest" description="Disordered" evidence="1">
    <location>
        <begin position="124"/>
        <end position="143"/>
    </location>
</feature>
<feature type="compositionally biased region" description="Basic and acidic residues" evidence="1">
    <location>
        <begin position="1"/>
        <end position="23"/>
    </location>
</feature>
<proteinExistence type="predicted"/>
<name>A0A0C9XGS3_9AGAR</name>
<accession>A0A0C9XGS3</accession>
<dbReference type="HOGENOM" id="CLU_1806489_0_0_1"/>
<protein>
    <submittedName>
        <fullName evidence="2">Uncharacterized protein</fullName>
    </submittedName>
</protein>
<reference evidence="2 3" key="1">
    <citation type="submission" date="2014-04" db="EMBL/GenBank/DDBJ databases">
        <authorList>
            <consortium name="DOE Joint Genome Institute"/>
            <person name="Kuo A."/>
            <person name="Kohler A."/>
            <person name="Nagy L.G."/>
            <person name="Floudas D."/>
            <person name="Copeland A."/>
            <person name="Barry K.W."/>
            <person name="Cichocki N."/>
            <person name="Veneault-Fourrey C."/>
            <person name="LaButti K."/>
            <person name="Lindquist E.A."/>
            <person name="Lipzen A."/>
            <person name="Lundell T."/>
            <person name="Morin E."/>
            <person name="Murat C."/>
            <person name="Sun H."/>
            <person name="Tunlid A."/>
            <person name="Henrissat B."/>
            <person name="Grigoriev I.V."/>
            <person name="Hibbett D.S."/>
            <person name="Martin F."/>
            <person name="Nordberg H.P."/>
            <person name="Cantor M.N."/>
            <person name="Hua S.X."/>
        </authorList>
    </citation>
    <scope>NUCLEOTIDE SEQUENCE [LARGE SCALE GENOMIC DNA]</scope>
    <source>
        <strain evidence="2 3">LaAM-08-1</strain>
    </source>
</reference>
<sequence>MSVRRSGSDRARNQSGLERDVRESMLTTQLLYQPSSTTNHSQGNCMPTTRGLVVPMTLPDKREQPSRWARQRGTEKPWGAPKVGTTRANALRRAKVSILRAWRQEGLKKAQISGRFPIADRFHPSLKQTKHFPERANQREVLG</sequence>
<evidence type="ECO:0000313" key="3">
    <source>
        <dbReference type="Proteomes" id="UP000054477"/>
    </source>
</evidence>
<keyword evidence="3" id="KW-1185">Reference proteome</keyword>
<dbReference type="AlphaFoldDB" id="A0A0C9XGS3"/>
<feature type="region of interest" description="Disordered" evidence="1">
    <location>
        <begin position="1"/>
        <end position="87"/>
    </location>
</feature>